<feature type="signal peptide" evidence="1">
    <location>
        <begin position="1"/>
        <end position="23"/>
    </location>
</feature>
<evidence type="ECO:0000256" key="1">
    <source>
        <dbReference type="SAM" id="SignalP"/>
    </source>
</evidence>
<proteinExistence type="predicted"/>
<dbReference type="RefSeq" id="WP_073032148.1">
    <property type="nucleotide sequence ID" value="NZ_BMLR01000001.1"/>
</dbReference>
<dbReference type="NCBIfam" id="TIGR03370">
    <property type="entry name" value="VPLPA-CTERM"/>
    <property type="match status" value="1"/>
</dbReference>
<feature type="chain" id="PRO_5012771044" evidence="1">
    <location>
        <begin position="24"/>
        <end position="199"/>
    </location>
</feature>
<keyword evidence="1" id="KW-0732">Signal</keyword>
<dbReference type="AlphaFoldDB" id="A0A1M6XGP6"/>
<dbReference type="InterPro" id="IPR022472">
    <property type="entry name" value="VPLPA-CTERM"/>
</dbReference>
<sequence>MSFLNICKSAVLAVGLTAGSAYAATVDFLVGTDTEVNDISACLGCDVTVMQNLGLEGTAFSLNPGQTQTLAFFDITAETNNPFGAIGVYGVDATLAFADPGGSASSVGGGGFINLAGSISLGALVWDQHEFTIGFGNGGQYTVMFDQGIDLILGTATTVYANVRLDASPVPLPASALLLLAGVGGLGAMRFRKKKPSAV</sequence>
<organism evidence="2 3">
    <name type="scientific">Roseovarius pacificus</name>
    <dbReference type="NCBI Taxonomy" id="337701"/>
    <lineage>
        <taxon>Bacteria</taxon>
        <taxon>Pseudomonadati</taxon>
        <taxon>Pseudomonadota</taxon>
        <taxon>Alphaproteobacteria</taxon>
        <taxon>Rhodobacterales</taxon>
        <taxon>Roseobacteraceae</taxon>
        <taxon>Roseovarius</taxon>
    </lineage>
</organism>
<accession>A0A1M6XGP6</accession>
<dbReference type="Proteomes" id="UP000183974">
    <property type="component" value="Unassembled WGS sequence"/>
</dbReference>
<evidence type="ECO:0000313" key="3">
    <source>
        <dbReference type="Proteomes" id="UP000183974"/>
    </source>
</evidence>
<gene>
    <name evidence="2" type="ORF">SAMN05444398_101419</name>
</gene>
<reference evidence="2 3" key="1">
    <citation type="submission" date="2016-11" db="EMBL/GenBank/DDBJ databases">
        <authorList>
            <person name="Jaros S."/>
            <person name="Januszkiewicz K."/>
            <person name="Wedrychowicz H."/>
        </authorList>
    </citation>
    <scope>NUCLEOTIDE SEQUENCE [LARGE SCALE GENOMIC DNA]</scope>
    <source>
        <strain evidence="2 3">DSM 29589</strain>
    </source>
</reference>
<evidence type="ECO:0000313" key="2">
    <source>
        <dbReference type="EMBL" id="SHL05126.1"/>
    </source>
</evidence>
<protein>
    <submittedName>
        <fullName evidence="2">VPLPA-CTERM protein sorting domain-containing protein</fullName>
    </submittedName>
</protein>
<name>A0A1M6XGP6_9RHOB</name>
<keyword evidence="3" id="KW-1185">Reference proteome</keyword>
<dbReference type="EMBL" id="FRBR01000001">
    <property type="protein sequence ID" value="SHL05126.1"/>
    <property type="molecule type" value="Genomic_DNA"/>
</dbReference>